<dbReference type="Proteomes" id="UP000618926">
    <property type="component" value="Unassembled WGS sequence"/>
</dbReference>
<accession>A0ABR9NXI9</accession>
<name>A0ABR9NXI9_9BACT</name>
<reference evidence="2 3" key="1">
    <citation type="submission" date="2020-10" db="EMBL/GenBank/DDBJ databases">
        <title>Investigation of anaerobic biodegradation of phenanthrene by a sulfate-dependent Geobacter anodireducens strain PheS2.</title>
        <authorList>
            <person name="Zhang Z."/>
        </authorList>
    </citation>
    <scope>NUCLEOTIDE SEQUENCE [LARGE SCALE GENOMIC DNA]</scope>
    <source>
        <strain evidence="2 3">PheS2</strain>
    </source>
</reference>
<evidence type="ECO:0000313" key="3">
    <source>
        <dbReference type="Proteomes" id="UP000618926"/>
    </source>
</evidence>
<protein>
    <submittedName>
        <fullName evidence="2">Uncharacterized protein</fullName>
    </submittedName>
</protein>
<evidence type="ECO:0000313" key="2">
    <source>
        <dbReference type="EMBL" id="MBE2888981.1"/>
    </source>
</evidence>
<proteinExistence type="predicted"/>
<keyword evidence="3" id="KW-1185">Reference proteome</keyword>
<organism evidence="2 3">
    <name type="scientific">Geobacter anodireducens</name>
    <dbReference type="NCBI Taxonomy" id="1340425"/>
    <lineage>
        <taxon>Bacteria</taxon>
        <taxon>Pseudomonadati</taxon>
        <taxon>Thermodesulfobacteriota</taxon>
        <taxon>Desulfuromonadia</taxon>
        <taxon>Geobacterales</taxon>
        <taxon>Geobacteraceae</taxon>
        <taxon>Geobacter</taxon>
    </lineage>
</organism>
<feature type="region of interest" description="Disordered" evidence="1">
    <location>
        <begin position="97"/>
        <end position="122"/>
    </location>
</feature>
<dbReference type="EMBL" id="JADBFD010000019">
    <property type="protein sequence ID" value="MBE2888981.1"/>
    <property type="molecule type" value="Genomic_DNA"/>
</dbReference>
<evidence type="ECO:0000256" key="1">
    <source>
        <dbReference type="SAM" id="MobiDB-lite"/>
    </source>
</evidence>
<dbReference type="RefSeq" id="WP_192905799.1">
    <property type="nucleotide sequence ID" value="NZ_JADBFD010000019.1"/>
</dbReference>
<comment type="caution">
    <text evidence="2">The sequence shown here is derived from an EMBL/GenBank/DDBJ whole genome shotgun (WGS) entry which is preliminary data.</text>
</comment>
<sequence>MERKRYSAEYLRRCIWRCLDISVSATIPDMVAGIEGIGFDSVKKALRQLEIHGYVVKSVGKRGGHRLYVKGRRVAVLPVVCGCCKGAFATKTCDPLQREREREKERERMRPSNNADWHRVPDELKTRLERQLNNVSEVPDDAV</sequence>
<gene>
    <name evidence="2" type="ORF">IIE05_13510</name>
</gene>